<dbReference type="AlphaFoldDB" id="A0A1A8BQU6"/>
<name>A0A1A8BQU6_NOTKA</name>
<feature type="non-terminal residue" evidence="1">
    <location>
        <position position="486"/>
    </location>
</feature>
<evidence type="ECO:0000313" key="1">
    <source>
        <dbReference type="EMBL" id="SBP69554.1"/>
    </source>
</evidence>
<keyword evidence="1" id="KW-0176">Collagen</keyword>
<protein>
    <submittedName>
        <fullName evidence="1">Collagen, type IV, alpha 5 (Alport syndrome)</fullName>
    </submittedName>
</protein>
<reference evidence="1" key="2">
    <citation type="submission" date="2016-06" db="EMBL/GenBank/DDBJ databases">
        <title>The genome of a short-lived fish provides insights into sex chromosome evolution and the genetic control of aging.</title>
        <authorList>
            <person name="Reichwald K."/>
            <person name="Felder M."/>
            <person name="Petzold A."/>
            <person name="Koch P."/>
            <person name="Groth M."/>
            <person name="Platzer M."/>
        </authorList>
    </citation>
    <scope>NUCLEOTIDE SEQUENCE</scope>
    <source>
        <tissue evidence="1">Brain</tissue>
    </source>
</reference>
<reference evidence="1" key="1">
    <citation type="submission" date="2016-05" db="EMBL/GenBank/DDBJ databases">
        <authorList>
            <person name="Lavstsen T."/>
            <person name="Jespersen J.S."/>
        </authorList>
    </citation>
    <scope>NUCLEOTIDE SEQUENCE</scope>
    <source>
        <tissue evidence="1">Brain</tissue>
    </source>
</reference>
<dbReference type="GO" id="GO:0005581">
    <property type="term" value="C:collagen trimer"/>
    <property type="evidence" value="ECO:0007669"/>
    <property type="project" value="UniProtKB-KW"/>
</dbReference>
<organism evidence="1">
    <name type="scientific">Nothobranchius kadleci</name>
    <name type="common">African annual killifish</name>
    <dbReference type="NCBI Taxonomy" id="1051664"/>
    <lineage>
        <taxon>Eukaryota</taxon>
        <taxon>Metazoa</taxon>
        <taxon>Chordata</taxon>
        <taxon>Craniata</taxon>
        <taxon>Vertebrata</taxon>
        <taxon>Euteleostomi</taxon>
        <taxon>Actinopterygii</taxon>
        <taxon>Neopterygii</taxon>
        <taxon>Teleostei</taxon>
        <taxon>Neoteleostei</taxon>
        <taxon>Acanthomorphata</taxon>
        <taxon>Ovalentaria</taxon>
        <taxon>Atherinomorphae</taxon>
        <taxon>Cyprinodontiformes</taxon>
        <taxon>Nothobranchiidae</taxon>
        <taxon>Nothobranchius</taxon>
    </lineage>
</organism>
<proteinExistence type="predicted"/>
<dbReference type="EMBL" id="HADZ01005613">
    <property type="protein sequence ID" value="SBP69554.1"/>
    <property type="molecule type" value="Transcribed_RNA"/>
</dbReference>
<accession>A0A1A8BQU6</accession>
<gene>
    <name evidence="1" type="primary">COL4A5</name>
</gene>
<sequence length="486" mass="55422">MAHQDSLVDQVPQVSPVSLVYQVYQDKRVILDHRELDSRVLLDPKDSQVFLASQEHLEVQGDQELMVSLAHKDFLDPRVNLDLDFLVPQAYQDNLDLRVSQDQREILVSQAILVHQGDLVLMDLLDQRVNLVHLVCQVHVGNLDYLALAYQDLQESRDPLEDRDGMEHLDSLVRKVTWVPWDLQDLLGDLVYRVGQGLKGLKVNLDSQVEMVDQVLLVLKERREKPVCVDPQELPLLKQKEPKAILDHQGYLGLQGQKVSLVSLETLEYQEQMVALVFLDHQVPKGNLASQVGQEPQVSREFQAFKGPKVNQVQLALDHQDLRVKRVSQVSQDSQEIKDLKETQDNLVYQVYQVYPGKRVILAIQDSKVPLVFPVLRVLMEDLVPQASWELQVDQGNLVEQGHLDYLGRRVSQVEMESQDQPELKENQGFQVLVVLVLQAFQGHQETAASPVVQVFQVLLAPQGLQDNLCKVQKEAKDLLDHLEDQ</sequence>